<accession>A0A9W7AWM0</accession>
<gene>
    <name evidence="2" type="ORF">TrLO_g4373</name>
</gene>
<dbReference type="Proteomes" id="UP001165122">
    <property type="component" value="Unassembled WGS sequence"/>
</dbReference>
<name>A0A9W7AWM0_9STRA</name>
<organism evidence="2 3">
    <name type="scientific">Triparma laevis f. longispina</name>
    <dbReference type="NCBI Taxonomy" id="1714387"/>
    <lineage>
        <taxon>Eukaryota</taxon>
        <taxon>Sar</taxon>
        <taxon>Stramenopiles</taxon>
        <taxon>Ochrophyta</taxon>
        <taxon>Bolidophyceae</taxon>
        <taxon>Parmales</taxon>
        <taxon>Triparmaceae</taxon>
        <taxon>Triparma</taxon>
    </lineage>
</organism>
<keyword evidence="3" id="KW-1185">Reference proteome</keyword>
<evidence type="ECO:0000313" key="2">
    <source>
        <dbReference type="EMBL" id="GMH75250.1"/>
    </source>
</evidence>
<comment type="caution">
    <text evidence="2">The sequence shown here is derived from an EMBL/GenBank/DDBJ whole genome shotgun (WGS) entry which is preliminary data.</text>
</comment>
<dbReference type="EMBL" id="BRXW01000714">
    <property type="protein sequence ID" value="GMH75250.1"/>
    <property type="molecule type" value="Genomic_DNA"/>
</dbReference>
<evidence type="ECO:0000256" key="1">
    <source>
        <dbReference type="SAM" id="MobiDB-lite"/>
    </source>
</evidence>
<evidence type="ECO:0000313" key="3">
    <source>
        <dbReference type="Proteomes" id="UP001165122"/>
    </source>
</evidence>
<feature type="region of interest" description="Disordered" evidence="1">
    <location>
        <begin position="1"/>
        <end position="25"/>
    </location>
</feature>
<reference evidence="3" key="1">
    <citation type="journal article" date="2023" name="Commun. Biol.">
        <title>Genome analysis of Parmales, the sister group of diatoms, reveals the evolutionary specialization of diatoms from phago-mixotrophs to photoautotrophs.</title>
        <authorList>
            <person name="Ban H."/>
            <person name="Sato S."/>
            <person name="Yoshikawa S."/>
            <person name="Yamada K."/>
            <person name="Nakamura Y."/>
            <person name="Ichinomiya M."/>
            <person name="Sato N."/>
            <person name="Blanc-Mathieu R."/>
            <person name="Endo H."/>
            <person name="Kuwata A."/>
            <person name="Ogata H."/>
        </authorList>
    </citation>
    <scope>NUCLEOTIDE SEQUENCE [LARGE SCALE GENOMIC DNA]</scope>
    <source>
        <strain evidence="3">NIES 3700</strain>
    </source>
</reference>
<protein>
    <submittedName>
        <fullName evidence="2">Uncharacterized protein</fullName>
    </submittedName>
</protein>
<dbReference type="AlphaFoldDB" id="A0A9W7AWM0"/>
<dbReference type="OrthoDB" id="10537529at2759"/>
<sequence>MSSLLSPSPTPPTPSASSFSSSPSPPSKCPSCLLNLYVRTLPLSPIYKQRGSKVIYTIKGDDKGNSDQIAVYHPDNNIDLPGYTIHYYLNDKQNGEVNNESNSGLTSESDTSKTPIRLGYLTCIYNCNCNCSCNCNCNCNCSSSSPKSPSTQFSSTKLRGLYIEPQFRGNGYGYTWIKSWIKMHKSLSPDKSIKFVTGLIRKPLVSRLLRKLEFKVNPELNNGGIKINLIKTNCCLSPTGIPICVGVRGDDLGSVFSRNYCKSQMLHILTNILSEGEGREERVNCVWEKVGDGEGGEGDFITVLLESGGDGVVDDVRDVVEVVKKKKKNVVVTIREILERNSGQSHFYNIIKCRQKIHNRLIEETRLKLNSDASSLEEMYALESKEDEYKYTLNISVKNGEHDVFNELDKLKRYTIDRLSSRVLSMFRFILNGPEKFRRDIDEGMGVEVLGGGPGFEIRGVREYERVREMVGVSGIKGKRVNKDLYSLEWSPVIHDILLTDYTNSFIDIRHPTTIPSGTKTAYLACYVLAENWSNLINEENIDDDVPEGGEFILGYVKSILEEADVGCYLVVGDSIYGLYRRIMRQGGEGWKWTNVGKWILGERI</sequence>
<proteinExistence type="predicted"/>